<dbReference type="InterPro" id="IPR027417">
    <property type="entry name" value="P-loop_NTPase"/>
</dbReference>
<dbReference type="GO" id="GO:0005525">
    <property type="term" value="F:GTP binding"/>
    <property type="evidence" value="ECO:0007669"/>
    <property type="project" value="UniProtKB-KW"/>
</dbReference>
<keyword evidence="2" id="KW-0547">Nucleotide-binding</keyword>
<comment type="caution">
    <text evidence="6">The sequence shown here is derived from an EMBL/GenBank/DDBJ whole genome shotgun (WGS) entry which is preliminary data.</text>
</comment>
<evidence type="ECO:0000256" key="3">
    <source>
        <dbReference type="ARBA" id="ARBA00022801"/>
    </source>
</evidence>
<sequence>MVRPSEDSHETEVDDDNGDIASERTTIVDARHPLLFLCQDLVQYVAETNASKCSLLLLNKADLLTRPQRSDSTTVFMTDEGKPAAVNQLI</sequence>
<evidence type="ECO:0000256" key="1">
    <source>
        <dbReference type="ARBA" id="ARBA00022490"/>
    </source>
</evidence>
<dbReference type="PANTHER" id="PTHR45709:SF2">
    <property type="entry name" value="LARGE SUBUNIT GTPASE 1 HOMOLOG"/>
    <property type="match status" value="1"/>
</dbReference>
<protein>
    <submittedName>
        <fullName evidence="6">Uncharacterized protein</fullName>
    </submittedName>
</protein>
<dbReference type="EMBL" id="JABSTU010000001">
    <property type="protein sequence ID" value="KAH8042324.1"/>
    <property type="molecule type" value="Genomic_DNA"/>
</dbReference>
<proteinExistence type="predicted"/>
<feature type="region of interest" description="Disordered" evidence="5">
    <location>
        <begin position="1"/>
        <end position="21"/>
    </location>
</feature>
<dbReference type="PANTHER" id="PTHR45709">
    <property type="entry name" value="LARGE SUBUNIT GTPASE 1 HOMOLOG-RELATED"/>
    <property type="match status" value="1"/>
</dbReference>
<dbReference type="Proteomes" id="UP000821866">
    <property type="component" value="Chromosome 1"/>
</dbReference>
<feature type="compositionally biased region" description="Basic and acidic residues" evidence="5">
    <location>
        <begin position="1"/>
        <end position="11"/>
    </location>
</feature>
<dbReference type="InterPro" id="IPR043358">
    <property type="entry name" value="GNL1-like"/>
</dbReference>
<evidence type="ECO:0000256" key="5">
    <source>
        <dbReference type="SAM" id="MobiDB-lite"/>
    </source>
</evidence>
<name>A0A9J6F8C2_RHIMP</name>
<evidence type="ECO:0000313" key="7">
    <source>
        <dbReference type="Proteomes" id="UP000821866"/>
    </source>
</evidence>
<dbReference type="Gene3D" id="3.40.50.300">
    <property type="entry name" value="P-loop containing nucleotide triphosphate hydrolases"/>
    <property type="match status" value="1"/>
</dbReference>
<dbReference type="AlphaFoldDB" id="A0A9J6F8C2"/>
<reference evidence="6" key="2">
    <citation type="submission" date="2021-09" db="EMBL/GenBank/DDBJ databases">
        <authorList>
            <person name="Jia N."/>
            <person name="Wang J."/>
            <person name="Shi W."/>
            <person name="Du L."/>
            <person name="Sun Y."/>
            <person name="Zhan W."/>
            <person name="Jiang J."/>
            <person name="Wang Q."/>
            <person name="Zhang B."/>
            <person name="Ji P."/>
            <person name="Sakyi L.B."/>
            <person name="Cui X."/>
            <person name="Yuan T."/>
            <person name="Jiang B."/>
            <person name="Yang W."/>
            <person name="Lam T.T.-Y."/>
            <person name="Chang Q."/>
            <person name="Ding S."/>
            <person name="Wang X."/>
            <person name="Zhu J."/>
            <person name="Ruan X."/>
            <person name="Zhao L."/>
            <person name="Wei J."/>
            <person name="Que T."/>
            <person name="Du C."/>
            <person name="Cheng J."/>
            <person name="Dai P."/>
            <person name="Han X."/>
            <person name="Huang E."/>
            <person name="Gao Y."/>
            <person name="Liu J."/>
            <person name="Shao H."/>
            <person name="Ye R."/>
            <person name="Li L."/>
            <person name="Wei W."/>
            <person name="Wang X."/>
            <person name="Wang C."/>
            <person name="Huo Q."/>
            <person name="Li W."/>
            <person name="Guo W."/>
            <person name="Chen H."/>
            <person name="Chen S."/>
            <person name="Zhou L."/>
            <person name="Zhou L."/>
            <person name="Ni X."/>
            <person name="Tian J."/>
            <person name="Zhou Y."/>
            <person name="Sheng Y."/>
            <person name="Liu T."/>
            <person name="Pan Y."/>
            <person name="Xia L."/>
            <person name="Li J."/>
            <person name="Zhao F."/>
            <person name="Cao W."/>
        </authorList>
    </citation>
    <scope>NUCLEOTIDE SEQUENCE</scope>
    <source>
        <strain evidence="6">Rmic-2018</strain>
        <tissue evidence="6">Larvae</tissue>
    </source>
</reference>
<keyword evidence="4" id="KW-0342">GTP-binding</keyword>
<gene>
    <name evidence="6" type="ORF">HPB51_021408</name>
</gene>
<keyword evidence="1" id="KW-0963">Cytoplasm</keyword>
<keyword evidence="3" id="KW-0378">Hydrolase</keyword>
<dbReference type="GO" id="GO:0003924">
    <property type="term" value="F:GTPase activity"/>
    <property type="evidence" value="ECO:0007669"/>
    <property type="project" value="InterPro"/>
</dbReference>
<reference evidence="6" key="1">
    <citation type="journal article" date="2020" name="Cell">
        <title>Large-Scale Comparative Analyses of Tick Genomes Elucidate Their Genetic Diversity and Vector Capacities.</title>
        <authorList>
            <consortium name="Tick Genome and Microbiome Consortium (TIGMIC)"/>
            <person name="Jia N."/>
            <person name="Wang J."/>
            <person name="Shi W."/>
            <person name="Du L."/>
            <person name="Sun Y."/>
            <person name="Zhan W."/>
            <person name="Jiang J.F."/>
            <person name="Wang Q."/>
            <person name="Zhang B."/>
            <person name="Ji P."/>
            <person name="Bell-Sakyi L."/>
            <person name="Cui X.M."/>
            <person name="Yuan T.T."/>
            <person name="Jiang B.G."/>
            <person name="Yang W.F."/>
            <person name="Lam T.T."/>
            <person name="Chang Q.C."/>
            <person name="Ding S.J."/>
            <person name="Wang X.J."/>
            <person name="Zhu J.G."/>
            <person name="Ruan X.D."/>
            <person name="Zhao L."/>
            <person name="Wei J.T."/>
            <person name="Ye R.Z."/>
            <person name="Que T.C."/>
            <person name="Du C.H."/>
            <person name="Zhou Y.H."/>
            <person name="Cheng J.X."/>
            <person name="Dai P.F."/>
            <person name="Guo W.B."/>
            <person name="Han X.H."/>
            <person name="Huang E.J."/>
            <person name="Li L.F."/>
            <person name="Wei W."/>
            <person name="Gao Y.C."/>
            <person name="Liu J.Z."/>
            <person name="Shao H.Z."/>
            <person name="Wang X."/>
            <person name="Wang C.C."/>
            <person name="Yang T.C."/>
            <person name="Huo Q.B."/>
            <person name="Li W."/>
            <person name="Chen H.Y."/>
            <person name="Chen S.E."/>
            <person name="Zhou L.G."/>
            <person name="Ni X.B."/>
            <person name="Tian J.H."/>
            <person name="Sheng Y."/>
            <person name="Liu T."/>
            <person name="Pan Y.S."/>
            <person name="Xia L.Y."/>
            <person name="Li J."/>
            <person name="Zhao F."/>
            <person name="Cao W.C."/>
        </authorList>
    </citation>
    <scope>NUCLEOTIDE SEQUENCE</scope>
    <source>
        <strain evidence="6">Rmic-2018</strain>
    </source>
</reference>
<evidence type="ECO:0000256" key="2">
    <source>
        <dbReference type="ARBA" id="ARBA00022741"/>
    </source>
</evidence>
<evidence type="ECO:0000313" key="6">
    <source>
        <dbReference type="EMBL" id="KAH8042324.1"/>
    </source>
</evidence>
<organism evidence="6 7">
    <name type="scientific">Rhipicephalus microplus</name>
    <name type="common">Cattle tick</name>
    <name type="synonym">Boophilus microplus</name>
    <dbReference type="NCBI Taxonomy" id="6941"/>
    <lineage>
        <taxon>Eukaryota</taxon>
        <taxon>Metazoa</taxon>
        <taxon>Ecdysozoa</taxon>
        <taxon>Arthropoda</taxon>
        <taxon>Chelicerata</taxon>
        <taxon>Arachnida</taxon>
        <taxon>Acari</taxon>
        <taxon>Parasitiformes</taxon>
        <taxon>Ixodida</taxon>
        <taxon>Ixodoidea</taxon>
        <taxon>Ixodidae</taxon>
        <taxon>Rhipicephalinae</taxon>
        <taxon>Rhipicephalus</taxon>
        <taxon>Boophilus</taxon>
    </lineage>
</organism>
<evidence type="ECO:0000256" key="4">
    <source>
        <dbReference type="ARBA" id="ARBA00023134"/>
    </source>
</evidence>
<accession>A0A9J6F8C2</accession>
<keyword evidence="7" id="KW-1185">Reference proteome</keyword>
<dbReference type="GO" id="GO:0005829">
    <property type="term" value="C:cytosol"/>
    <property type="evidence" value="ECO:0007669"/>
    <property type="project" value="TreeGrafter"/>
</dbReference>